<dbReference type="RefSeq" id="WP_038081957.1">
    <property type="nucleotide sequence ID" value="NZ_JHEG04000001.1"/>
</dbReference>
<dbReference type="Pfam" id="PF07813">
    <property type="entry name" value="LTXXQ"/>
    <property type="match status" value="1"/>
</dbReference>
<evidence type="ECO:0000256" key="1">
    <source>
        <dbReference type="SAM" id="MobiDB-lite"/>
    </source>
</evidence>
<accession>A0A0C1R5I1</accession>
<dbReference type="EMBL" id="JHEG04000001">
    <property type="protein sequence ID" value="KAF3888260.1"/>
    <property type="molecule type" value="Genomic_DNA"/>
</dbReference>
<feature type="compositionally biased region" description="Low complexity" evidence="1">
    <location>
        <begin position="28"/>
        <end position="39"/>
    </location>
</feature>
<evidence type="ECO:0000313" key="4">
    <source>
        <dbReference type="EMBL" id="KIE12834.1"/>
    </source>
</evidence>
<reference evidence="4" key="1">
    <citation type="journal article" date="2015" name="Genome Announc.">
        <title>Draft Genome Sequence of Tolypothrix boutellei Strain VB521301.</title>
        <authorList>
            <person name="Chandrababunaidu M.M."/>
            <person name="Singh D."/>
            <person name="Sen D."/>
            <person name="Bhan S."/>
            <person name="Das S."/>
            <person name="Gupta A."/>
            <person name="Adhikary S.P."/>
            <person name="Tripathy S."/>
        </authorList>
    </citation>
    <scope>NUCLEOTIDE SEQUENCE</scope>
    <source>
        <strain evidence="4">VB521301</strain>
    </source>
</reference>
<reference evidence="3" key="2">
    <citation type="submission" date="2019-11" db="EMBL/GenBank/DDBJ databases">
        <title>Improved Assembly of Tolypothrix boutellei genome.</title>
        <authorList>
            <person name="Sarangi A.N."/>
            <person name="Mukherjee M."/>
            <person name="Ghosh S."/>
            <person name="Singh D."/>
            <person name="Das A."/>
            <person name="Kant S."/>
            <person name="Prusty A."/>
            <person name="Tripathy S."/>
        </authorList>
    </citation>
    <scope>NUCLEOTIDE SEQUENCE</scope>
    <source>
        <strain evidence="3">VB521301</strain>
    </source>
</reference>
<dbReference type="Proteomes" id="UP000029738">
    <property type="component" value="Unassembled WGS sequence"/>
</dbReference>
<name>A0A0C1R5I1_9CYAN</name>
<feature type="chain" id="PRO_5036532856" description="P pilus assembly/Cpx signaling pathway, periplasmic inhibitor/zinc-resistance associated protein" evidence="2">
    <location>
        <begin position="25"/>
        <end position="156"/>
    </location>
</feature>
<evidence type="ECO:0000313" key="3">
    <source>
        <dbReference type="EMBL" id="KAF3888260.1"/>
    </source>
</evidence>
<dbReference type="InterPro" id="IPR012899">
    <property type="entry name" value="LTXXQ"/>
</dbReference>
<keyword evidence="2" id="KW-0732">Signal</keyword>
<evidence type="ECO:0008006" key="6">
    <source>
        <dbReference type="Google" id="ProtNLM"/>
    </source>
</evidence>
<evidence type="ECO:0000256" key="2">
    <source>
        <dbReference type="SAM" id="SignalP"/>
    </source>
</evidence>
<dbReference type="Gene3D" id="1.20.120.1490">
    <property type="match status" value="1"/>
</dbReference>
<dbReference type="AlphaFoldDB" id="A0A0C1R5I1"/>
<feature type="region of interest" description="Disordered" evidence="1">
    <location>
        <begin position="28"/>
        <end position="48"/>
    </location>
</feature>
<dbReference type="STRING" id="1479485.DA73_0204945"/>
<comment type="caution">
    <text evidence="4">The sequence shown here is derived from an EMBL/GenBank/DDBJ whole genome shotgun (WGS) entry which is preliminary data.</text>
</comment>
<keyword evidence="5" id="KW-1185">Reference proteome</keyword>
<feature type="region of interest" description="Disordered" evidence="1">
    <location>
        <begin position="92"/>
        <end position="113"/>
    </location>
</feature>
<proteinExistence type="predicted"/>
<dbReference type="OrthoDB" id="426086at2"/>
<organism evidence="4">
    <name type="scientific">Tolypothrix bouteillei VB521301</name>
    <dbReference type="NCBI Taxonomy" id="1479485"/>
    <lineage>
        <taxon>Bacteria</taxon>
        <taxon>Bacillati</taxon>
        <taxon>Cyanobacteriota</taxon>
        <taxon>Cyanophyceae</taxon>
        <taxon>Nostocales</taxon>
        <taxon>Tolypothrichaceae</taxon>
        <taxon>Tolypothrix</taxon>
    </lineage>
</organism>
<dbReference type="EMBL" id="JHEG02000019">
    <property type="protein sequence ID" value="KIE12834.1"/>
    <property type="molecule type" value="Genomic_DNA"/>
</dbReference>
<evidence type="ECO:0000313" key="5">
    <source>
        <dbReference type="Proteomes" id="UP000029738"/>
    </source>
</evidence>
<dbReference type="GO" id="GO:0042597">
    <property type="term" value="C:periplasmic space"/>
    <property type="evidence" value="ECO:0007669"/>
    <property type="project" value="InterPro"/>
</dbReference>
<feature type="signal peptide" evidence="2">
    <location>
        <begin position="1"/>
        <end position="24"/>
    </location>
</feature>
<gene>
    <name evidence="4" type="ORF">DA73_0204945</name>
    <name evidence="3" type="ORF">DA73_0400024280</name>
</gene>
<protein>
    <recommendedName>
        <fullName evidence="6">P pilus assembly/Cpx signaling pathway, periplasmic inhibitor/zinc-resistance associated protein</fullName>
    </recommendedName>
</protein>
<sequence length="156" mass="17686">MKFKYISVLILATTATIISTSAIRAQFPPGQGQNPGRQGILLSEQGPPDLQELNLSEEQKDKLKEVREQTRAKFDEILTTEQRNTLKQAFEAGQKPPEAMESIGLSEEQKQQIREAIDSEKQKISEILTSEQKQLIRDRIEQMHKDRPENPGGFPT</sequence>